<feature type="domain" description="HTH tetR-type" evidence="3">
    <location>
        <begin position="21"/>
        <end position="81"/>
    </location>
</feature>
<keyword evidence="5" id="KW-1185">Reference proteome</keyword>
<dbReference type="SUPFAM" id="SSF48498">
    <property type="entry name" value="Tetracyclin repressor-like, C-terminal domain"/>
    <property type="match status" value="1"/>
</dbReference>
<dbReference type="InterPro" id="IPR009057">
    <property type="entry name" value="Homeodomain-like_sf"/>
</dbReference>
<dbReference type="PANTHER" id="PTHR30055:SF209">
    <property type="entry name" value="POSSIBLE TRANSCRIPTIONAL REGULATORY PROTEIN (PROBABLY TETR-FAMILY)"/>
    <property type="match status" value="1"/>
</dbReference>
<dbReference type="InterPro" id="IPR001647">
    <property type="entry name" value="HTH_TetR"/>
</dbReference>
<dbReference type="SUPFAM" id="SSF46689">
    <property type="entry name" value="Homeodomain-like"/>
    <property type="match status" value="1"/>
</dbReference>
<dbReference type="PROSITE" id="PS50977">
    <property type="entry name" value="HTH_TETR_2"/>
    <property type="match status" value="1"/>
</dbReference>
<evidence type="ECO:0000256" key="1">
    <source>
        <dbReference type="ARBA" id="ARBA00023125"/>
    </source>
</evidence>
<dbReference type="EMBL" id="BAAAZH010000024">
    <property type="protein sequence ID" value="GAA4123937.1"/>
    <property type="molecule type" value="Genomic_DNA"/>
</dbReference>
<evidence type="ECO:0000256" key="2">
    <source>
        <dbReference type="PROSITE-ProRule" id="PRU00335"/>
    </source>
</evidence>
<accession>A0ABP7XQJ3</accession>
<keyword evidence="1 2" id="KW-0238">DNA-binding</keyword>
<protein>
    <submittedName>
        <fullName evidence="4">Transcriptional regulator</fullName>
    </submittedName>
</protein>
<dbReference type="InterPro" id="IPR050109">
    <property type="entry name" value="HTH-type_TetR-like_transc_reg"/>
</dbReference>
<evidence type="ECO:0000313" key="4">
    <source>
        <dbReference type="EMBL" id="GAA4123937.1"/>
    </source>
</evidence>
<name>A0ABP7XQJ3_9ACTN</name>
<dbReference type="Proteomes" id="UP001501495">
    <property type="component" value="Unassembled WGS sequence"/>
</dbReference>
<sequence length="208" mass="22980">MRAMAVKSGRYRGMTAQERAAARRAQLVEAALEVWGREGGPRITMTLVCNEAGLTERYFYESFSRLEEVLIAVLEQIGDRIRTDGLRAIEETEGGPTERVRAALAAFVHVMTDDPRVGRVVTLEAPSWPELRGPRNAMTRAFAAIVADEGRLLYGEEALPERDAVLQSLMFIGGVEELMTAWLDGTIDATPAEIVEAATLMFTRTGHR</sequence>
<dbReference type="InterPro" id="IPR036271">
    <property type="entry name" value="Tet_transcr_reg_TetR-rel_C_sf"/>
</dbReference>
<evidence type="ECO:0000259" key="3">
    <source>
        <dbReference type="PROSITE" id="PS50977"/>
    </source>
</evidence>
<organism evidence="4 5">
    <name type="scientific">Nocardioides fonticola</name>
    <dbReference type="NCBI Taxonomy" id="450363"/>
    <lineage>
        <taxon>Bacteria</taxon>
        <taxon>Bacillati</taxon>
        <taxon>Actinomycetota</taxon>
        <taxon>Actinomycetes</taxon>
        <taxon>Propionibacteriales</taxon>
        <taxon>Nocardioidaceae</taxon>
        <taxon>Nocardioides</taxon>
    </lineage>
</organism>
<reference evidence="5" key="1">
    <citation type="journal article" date="2019" name="Int. J. Syst. Evol. Microbiol.">
        <title>The Global Catalogue of Microorganisms (GCM) 10K type strain sequencing project: providing services to taxonomists for standard genome sequencing and annotation.</title>
        <authorList>
            <consortium name="The Broad Institute Genomics Platform"/>
            <consortium name="The Broad Institute Genome Sequencing Center for Infectious Disease"/>
            <person name="Wu L."/>
            <person name="Ma J."/>
        </authorList>
    </citation>
    <scope>NUCLEOTIDE SEQUENCE [LARGE SCALE GENOMIC DNA]</scope>
    <source>
        <strain evidence="5">JCM 16703</strain>
    </source>
</reference>
<evidence type="ECO:0000313" key="5">
    <source>
        <dbReference type="Proteomes" id="UP001501495"/>
    </source>
</evidence>
<dbReference type="Gene3D" id="1.10.357.10">
    <property type="entry name" value="Tetracycline Repressor, domain 2"/>
    <property type="match status" value="1"/>
</dbReference>
<gene>
    <name evidence="4" type="ORF">GCM10022215_31100</name>
</gene>
<dbReference type="PANTHER" id="PTHR30055">
    <property type="entry name" value="HTH-TYPE TRANSCRIPTIONAL REGULATOR RUTR"/>
    <property type="match status" value="1"/>
</dbReference>
<proteinExistence type="predicted"/>
<comment type="caution">
    <text evidence="4">The sequence shown here is derived from an EMBL/GenBank/DDBJ whole genome shotgun (WGS) entry which is preliminary data.</text>
</comment>
<feature type="DNA-binding region" description="H-T-H motif" evidence="2">
    <location>
        <begin position="44"/>
        <end position="63"/>
    </location>
</feature>